<keyword evidence="2 3" id="KW-0456">Lyase</keyword>
<dbReference type="CDD" id="cd16338">
    <property type="entry name" value="CpcT"/>
    <property type="match status" value="1"/>
</dbReference>
<dbReference type="PANTHER" id="PTHR35137:SF1">
    <property type="entry name" value="CHROMOPHORE LYASE CRL, CHLOROPLASTIC"/>
    <property type="match status" value="1"/>
</dbReference>
<accession>U5QG33</accession>
<reference evidence="4 5" key="1">
    <citation type="journal article" date="2013" name="PLoS ONE">
        <title>Cultivation and Complete Genome Sequencing of Gloeobacter kilaueensis sp. nov., from a Lava Cave in Kilauea Caldera, Hawai'i.</title>
        <authorList>
            <person name="Saw J.H."/>
            <person name="Schatz M."/>
            <person name="Brown M.V."/>
            <person name="Kunkel D.D."/>
            <person name="Foster J.S."/>
            <person name="Shick H."/>
            <person name="Christensen S."/>
            <person name="Hou S."/>
            <person name="Wan X."/>
            <person name="Donachie S.P."/>
        </authorList>
    </citation>
    <scope>NUCLEOTIDE SEQUENCE [LARGE SCALE GENOMIC DNA]</scope>
    <source>
        <strain evidence="5">JS</strain>
    </source>
</reference>
<organism evidence="4 5">
    <name type="scientific">Gloeobacter kilaueensis (strain ATCC BAA-2537 / CCAP 1431/1 / ULC 316 / JS1)</name>
    <dbReference type="NCBI Taxonomy" id="1183438"/>
    <lineage>
        <taxon>Bacteria</taxon>
        <taxon>Bacillati</taxon>
        <taxon>Cyanobacteriota</taxon>
        <taxon>Cyanophyceae</taxon>
        <taxon>Gloeobacterales</taxon>
        <taxon>Gloeobacteraceae</taxon>
        <taxon>Gloeobacter</taxon>
    </lineage>
</organism>
<dbReference type="GO" id="GO:0017006">
    <property type="term" value="P:protein-tetrapyrrole linkage"/>
    <property type="evidence" value="ECO:0007669"/>
    <property type="project" value="UniProtKB-UniRule"/>
</dbReference>
<dbReference type="RefSeq" id="WP_023172924.1">
    <property type="nucleotide sequence ID" value="NC_022600.1"/>
</dbReference>
<dbReference type="InterPro" id="IPR038672">
    <property type="entry name" value="CpcT/CpeT_sf"/>
</dbReference>
<dbReference type="Gene3D" id="2.40.128.590">
    <property type="entry name" value="CpcT/CpeT domain"/>
    <property type="match status" value="1"/>
</dbReference>
<dbReference type="KEGG" id="glj:GKIL_1567"/>
<evidence type="ECO:0000256" key="3">
    <source>
        <dbReference type="HAMAP-Rule" id="MF_01460"/>
    </source>
</evidence>
<dbReference type="HOGENOM" id="CLU_092589_0_0_3"/>
<name>U5QG33_GLOK1</name>
<sequence>MSAITASMQTVRDWLVGTYTSREQAMAQPVWFIPVRLWYVAVDGLFDEGIGFFTEQANEHDPDRIYRSRVLQLLEEPLRFENYRLIDQDRWLGAATDPEHLARLRRSDCEPLPGCAIYLERQGDAFRGRMKPGGACRLRSADTSYIEIELELREGVFLTLDRGFDSATGEQTWGSLGGPYRYIKQSP</sequence>
<dbReference type="Pfam" id="PF06206">
    <property type="entry name" value="CpeT"/>
    <property type="match status" value="1"/>
</dbReference>
<evidence type="ECO:0000256" key="2">
    <source>
        <dbReference type="ARBA" id="ARBA00023239"/>
    </source>
</evidence>
<evidence type="ECO:0000313" key="4">
    <source>
        <dbReference type="EMBL" id="AGY57813.1"/>
    </source>
</evidence>
<dbReference type="PANTHER" id="PTHR35137">
    <property type="entry name" value="CHROMOPHORE LYASE CRL, CHLOROPLASTIC"/>
    <property type="match status" value="1"/>
</dbReference>
<evidence type="ECO:0000256" key="1">
    <source>
        <dbReference type="ARBA" id="ARBA00008206"/>
    </source>
</evidence>
<evidence type="ECO:0000313" key="5">
    <source>
        <dbReference type="Proteomes" id="UP000017396"/>
    </source>
</evidence>
<keyword evidence="5" id="KW-1185">Reference proteome</keyword>
<dbReference type="HAMAP" id="MF_01460">
    <property type="entry name" value="Chrphore_lyase_CpxT"/>
    <property type="match status" value="1"/>
</dbReference>
<gene>
    <name evidence="3" type="primary">cpcT</name>
    <name evidence="4" type="ORF">GKIL_1567</name>
</gene>
<dbReference type="EMBL" id="CP003587">
    <property type="protein sequence ID" value="AGY57813.1"/>
    <property type="molecule type" value="Genomic_DNA"/>
</dbReference>
<protein>
    <recommendedName>
        <fullName evidence="3">Chromophore lyase CpcT/CpeT</fullName>
        <ecNumber evidence="3">4.-.-.-</ecNumber>
    </recommendedName>
</protein>
<dbReference type="STRING" id="1183438.GKIL_1567"/>
<comment type="similarity">
    <text evidence="1 3">Belongs to the CpcT/CpeT biliprotein lyase family.</text>
</comment>
<dbReference type="EC" id="4.-.-.-" evidence="3"/>
<comment type="function">
    <text evidence="3">Covalently attaches a chromophore to Cys residue(s) of phycobiliproteins.</text>
</comment>
<dbReference type="GO" id="GO:0016829">
    <property type="term" value="F:lyase activity"/>
    <property type="evidence" value="ECO:0007669"/>
    <property type="project" value="UniProtKB-KW"/>
</dbReference>
<dbReference type="InterPro" id="IPR010404">
    <property type="entry name" value="CpcT/CpeT"/>
</dbReference>
<proteinExistence type="inferred from homology"/>
<dbReference type="Proteomes" id="UP000017396">
    <property type="component" value="Chromosome"/>
</dbReference>
<dbReference type="AlphaFoldDB" id="U5QG33"/>
<dbReference type="eggNOG" id="ENOG502Z877">
    <property type="taxonomic scope" value="Bacteria"/>
</dbReference>